<protein>
    <submittedName>
        <fullName evidence="1">Uncharacterized protein</fullName>
    </submittedName>
</protein>
<proteinExistence type="predicted"/>
<feature type="non-terminal residue" evidence="1">
    <location>
        <position position="1"/>
    </location>
</feature>
<name>X1BLR7_9ZZZZ</name>
<reference evidence="1" key="1">
    <citation type="journal article" date="2014" name="Front. Microbiol.">
        <title>High frequency of phylogenetically diverse reductive dehalogenase-homologous genes in deep subseafloor sedimentary metagenomes.</title>
        <authorList>
            <person name="Kawai M."/>
            <person name="Futagami T."/>
            <person name="Toyoda A."/>
            <person name="Takaki Y."/>
            <person name="Nishi S."/>
            <person name="Hori S."/>
            <person name="Arai W."/>
            <person name="Tsubouchi T."/>
            <person name="Morono Y."/>
            <person name="Uchiyama I."/>
            <person name="Ito T."/>
            <person name="Fujiyama A."/>
            <person name="Inagaki F."/>
            <person name="Takami H."/>
        </authorList>
    </citation>
    <scope>NUCLEOTIDE SEQUENCE</scope>
    <source>
        <strain evidence="1">Expedition CK06-06</strain>
    </source>
</reference>
<dbReference type="EMBL" id="BART01001762">
    <property type="protein sequence ID" value="GAG73046.1"/>
    <property type="molecule type" value="Genomic_DNA"/>
</dbReference>
<accession>X1BLR7</accession>
<sequence length="61" mass="6979">EKINIVTILTALLNPSNLKTLYRANNIIKKEINWTIKVILSEFVNIIIHNKAISALKGFKF</sequence>
<evidence type="ECO:0000313" key="1">
    <source>
        <dbReference type="EMBL" id="GAG73046.1"/>
    </source>
</evidence>
<dbReference type="AlphaFoldDB" id="X1BLR7"/>
<organism evidence="1">
    <name type="scientific">marine sediment metagenome</name>
    <dbReference type="NCBI Taxonomy" id="412755"/>
    <lineage>
        <taxon>unclassified sequences</taxon>
        <taxon>metagenomes</taxon>
        <taxon>ecological metagenomes</taxon>
    </lineage>
</organism>
<gene>
    <name evidence="1" type="ORF">S01H4_05912</name>
</gene>
<comment type="caution">
    <text evidence="1">The sequence shown here is derived from an EMBL/GenBank/DDBJ whole genome shotgun (WGS) entry which is preliminary data.</text>
</comment>